<dbReference type="Pfam" id="PF00201">
    <property type="entry name" value="UDPGT"/>
    <property type="match status" value="1"/>
</dbReference>
<dbReference type="SUPFAM" id="SSF53756">
    <property type="entry name" value="UDP-Glycosyltransferase/glycogen phosphorylase"/>
    <property type="match status" value="1"/>
</dbReference>
<accession>A0A5J5EW66</accession>
<dbReference type="Proteomes" id="UP000326924">
    <property type="component" value="Unassembled WGS sequence"/>
</dbReference>
<organism evidence="4 5">
    <name type="scientific">Sphaerosporella brunnea</name>
    <dbReference type="NCBI Taxonomy" id="1250544"/>
    <lineage>
        <taxon>Eukaryota</taxon>
        <taxon>Fungi</taxon>
        <taxon>Dikarya</taxon>
        <taxon>Ascomycota</taxon>
        <taxon>Pezizomycotina</taxon>
        <taxon>Pezizomycetes</taxon>
        <taxon>Pezizales</taxon>
        <taxon>Pyronemataceae</taxon>
        <taxon>Sphaerosporella</taxon>
    </lineage>
</organism>
<dbReference type="AlphaFoldDB" id="A0A5J5EW66"/>
<dbReference type="OrthoDB" id="5835829at2759"/>
<dbReference type="InterPro" id="IPR002213">
    <property type="entry name" value="UDP_glucos_trans"/>
</dbReference>
<dbReference type="InterPro" id="IPR050271">
    <property type="entry name" value="UDP-glycosyltransferase"/>
</dbReference>
<evidence type="ECO:0000313" key="5">
    <source>
        <dbReference type="Proteomes" id="UP000326924"/>
    </source>
</evidence>
<name>A0A5J5EW66_9PEZI</name>
<feature type="transmembrane region" description="Helical" evidence="3">
    <location>
        <begin position="525"/>
        <end position="547"/>
    </location>
</feature>
<reference evidence="4 5" key="1">
    <citation type="submission" date="2019-09" db="EMBL/GenBank/DDBJ databases">
        <title>Draft genome of the ectomycorrhizal ascomycete Sphaerosporella brunnea.</title>
        <authorList>
            <consortium name="DOE Joint Genome Institute"/>
            <person name="Benucci G.M."/>
            <person name="Marozzi G."/>
            <person name="Antonielli L."/>
            <person name="Sanchez S."/>
            <person name="Marco P."/>
            <person name="Wang X."/>
            <person name="Falini L.B."/>
            <person name="Barry K."/>
            <person name="Haridas S."/>
            <person name="Lipzen A."/>
            <person name="Labutti K."/>
            <person name="Grigoriev I.V."/>
            <person name="Murat C."/>
            <person name="Martin F."/>
            <person name="Albertini E."/>
            <person name="Donnini D."/>
            <person name="Bonito G."/>
        </authorList>
    </citation>
    <scope>NUCLEOTIDE SEQUENCE [LARGE SCALE GENOMIC DNA]</scope>
    <source>
        <strain evidence="4 5">Sb_GMNB300</strain>
    </source>
</reference>
<dbReference type="PANTHER" id="PTHR48043:SF145">
    <property type="entry name" value="FI06409P-RELATED"/>
    <property type="match status" value="1"/>
</dbReference>
<keyword evidence="1" id="KW-0328">Glycosyltransferase</keyword>
<dbReference type="InParanoid" id="A0A5J5EW66"/>
<keyword evidence="3" id="KW-0472">Membrane</keyword>
<evidence type="ECO:0000256" key="2">
    <source>
        <dbReference type="ARBA" id="ARBA00022679"/>
    </source>
</evidence>
<keyword evidence="3" id="KW-1133">Transmembrane helix</keyword>
<sequence>MTNFNVRQDVHPQRKILVIVTVGGSTNSAPILEICKILHSRGHSIEFATLAERENLVKPYPFVSAIHTVGRPITKAEEEEFYLRACRWSFSNGQADMMKTKKFFDSFWTSTYHGLKRVVAETRPDFIFADYQVDAARDVMAECNLPLATMWPQMPWRMLPQPWIPGEPGMQQRCLTSEHASMWDRLYDETYVLRSARHFLGYLIWLRKMRRDAGVNYLLPALKKPNHLLFVNSFFGLEVPKDLPPLVAPVGPVLADRDDIPPLDADLAMFLGKHTRVLYVAFGTHVILPFATIQKIAEGISMAMRGHHIDAVVWAVRATARTHFDGAATLRVADINMDTEVAITYTELLENKHARWKFVDFAPQRAVLEHPATCLFLTHAGPSSANESIFHGVPMIAMGIYGDQLPNSMRLQEAGVAECVKKETVTAPELAAKITAVVEDVNGLYRRNVVRMQRVAAVASRRKELAADLIEEVMYDHELRFECSPHEVEQDKEGNQGTLGRGKELRHMHLQTADMRMSWMKARNLDLVLLFLIVFLVFCAVMVLIGLGGARVI</sequence>
<dbReference type="CDD" id="cd03784">
    <property type="entry name" value="GT1_Gtf-like"/>
    <property type="match status" value="1"/>
</dbReference>
<dbReference type="EMBL" id="VXIS01000101">
    <property type="protein sequence ID" value="KAA8905056.1"/>
    <property type="molecule type" value="Genomic_DNA"/>
</dbReference>
<dbReference type="PANTHER" id="PTHR48043">
    <property type="entry name" value="EG:EG0003.4 PROTEIN-RELATED"/>
    <property type="match status" value="1"/>
</dbReference>
<keyword evidence="3" id="KW-0812">Transmembrane</keyword>
<evidence type="ECO:0000256" key="3">
    <source>
        <dbReference type="SAM" id="Phobius"/>
    </source>
</evidence>
<dbReference type="Gene3D" id="3.40.50.2000">
    <property type="entry name" value="Glycogen Phosphorylase B"/>
    <property type="match status" value="2"/>
</dbReference>
<keyword evidence="2 4" id="KW-0808">Transferase</keyword>
<comment type="caution">
    <text evidence="4">The sequence shown here is derived from an EMBL/GenBank/DDBJ whole genome shotgun (WGS) entry which is preliminary data.</text>
</comment>
<protein>
    <submittedName>
        <fullName evidence="4">Putative UDP-glucoronosyl and UDP-glucosyl transferase family protein</fullName>
    </submittedName>
</protein>
<evidence type="ECO:0000313" key="4">
    <source>
        <dbReference type="EMBL" id="KAA8905056.1"/>
    </source>
</evidence>
<evidence type="ECO:0000256" key="1">
    <source>
        <dbReference type="ARBA" id="ARBA00022676"/>
    </source>
</evidence>
<dbReference type="GO" id="GO:0008194">
    <property type="term" value="F:UDP-glycosyltransferase activity"/>
    <property type="evidence" value="ECO:0007669"/>
    <property type="project" value="InterPro"/>
</dbReference>
<gene>
    <name evidence="4" type="ORF">FN846DRAFT_1021858</name>
</gene>
<keyword evidence="5" id="KW-1185">Reference proteome</keyword>
<proteinExistence type="predicted"/>